<feature type="domain" description="FAD/NAD(P)-binding" evidence="2">
    <location>
        <begin position="4"/>
        <end position="343"/>
    </location>
</feature>
<evidence type="ECO:0000256" key="1">
    <source>
        <dbReference type="ARBA" id="ARBA00023002"/>
    </source>
</evidence>
<reference evidence="3 4" key="1">
    <citation type="submission" date="2018-12" db="EMBL/GenBank/DDBJ databases">
        <title>Lysinibacillus antri sp. nov., isolated from a cave soil.</title>
        <authorList>
            <person name="Narsing Rao M.P."/>
            <person name="Zhang H."/>
            <person name="Dong Z.-Y."/>
            <person name="Niu X.-K."/>
            <person name="Zhang K."/>
            <person name="Fang B.-Z."/>
            <person name="Kang Y.-Q."/>
            <person name="Xiao M."/>
            <person name="Li W.-J."/>
        </authorList>
    </citation>
    <scope>NUCLEOTIDE SEQUENCE [LARGE SCALE GENOMIC DNA]</scope>
    <source>
        <strain evidence="3 4">SYSU K30002</strain>
    </source>
</reference>
<gene>
    <name evidence="3" type="ORF">EK386_19130</name>
</gene>
<evidence type="ECO:0000313" key="3">
    <source>
        <dbReference type="EMBL" id="RUL46486.1"/>
    </source>
</evidence>
<dbReference type="EMBL" id="RYYR01000046">
    <property type="protein sequence ID" value="RUL46486.1"/>
    <property type="molecule type" value="Genomic_DNA"/>
</dbReference>
<evidence type="ECO:0000259" key="2">
    <source>
        <dbReference type="Pfam" id="PF07992"/>
    </source>
</evidence>
<dbReference type="AlphaFoldDB" id="A0A432L6S8"/>
<dbReference type="SUPFAM" id="SSF51905">
    <property type="entry name" value="FAD/NAD(P)-binding domain"/>
    <property type="match status" value="1"/>
</dbReference>
<dbReference type="PANTHER" id="PTHR42949:SF3">
    <property type="entry name" value="ANAEROBIC GLYCEROL-3-PHOSPHATE DEHYDROGENASE SUBUNIT B"/>
    <property type="match status" value="1"/>
</dbReference>
<dbReference type="Gene3D" id="3.50.50.60">
    <property type="entry name" value="FAD/NAD(P)-binding domain"/>
    <property type="match status" value="3"/>
</dbReference>
<keyword evidence="1" id="KW-0560">Oxidoreductase</keyword>
<organism evidence="3 4">
    <name type="scientific">Lysinibacillus antri</name>
    <dbReference type="NCBI Taxonomy" id="2498145"/>
    <lineage>
        <taxon>Bacteria</taxon>
        <taxon>Bacillati</taxon>
        <taxon>Bacillota</taxon>
        <taxon>Bacilli</taxon>
        <taxon>Bacillales</taxon>
        <taxon>Bacillaceae</taxon>
        <taxon>Lysinibacillus</taxon>
    </lineage>
</organism>
<dbReference type="GO" id="GO:0016491">
    <property type="term" value="F:oxidoreductase activity"/>
    <property type="evidence" value="ECO:0007669"/>
    <property type="project" value="UniProtKB-KW"/>
</dbReference>
<dbReference type="PANTHER" id="PTHR42949">
    <property type="entry name" value="ANAEROBIC GLYCEROL-3-PHOSPHATE DEHYDROGENASE SUBUNIT B"/>
    <property type="match status" value="1"/>
</dbReference>
<accession>A0A432L6S8</accession>
<sequence length="405" mass="43875">MKADVVVVGAGPAGLVSSIELAKHGLNVIVVDEYYRSGGRLLGQLYEDTTSKESEMWDGKIIAQQLTLEAESLGVTILYNTTVWKIEKNILFLSNNQVKEIHTHSIILATGAIEKALPIRGWQKVGVLSVGAAQTFTNLHHVKIGENILFVGIDPLSISVAMEMKKAGMNVVGMMLPPPSHLTNEQSNPEEVLGKLGMVANMAPNFIFRMGGKLAKGKFKPIILKLLKYNFLKLNGLPIFLRKAITSINGETEVESVVVKAMTSDGKLVGKETELQVDTVCLSGGLLPLVDLSQIANCLLVDIPELGGIVPLHNKYLKTSIEGIYVAGNITGIEGAKVAMAQGKLAASSLLFDLGKIDDKQLNDAYHNVEIARNASPISFLPHIKEGRKIMEEKWQAYSIVIGDT</sequence>
<dbReference type="Pfam" id="PF07992">
    <property type="entry name" value="Pyr_redox_2"/>
    <property type="match status" value="1"/>
</dbReference>
<dbReference type="InterPro" id="IPR051691">
    <property type="entry name" value="Metab_Enz_Cyan_OpOx_G3PDH"/>
</dbReference>
<keyword evidence="4" id="KW-1185">Reference proteome</keyword>
<name>A0A432L6S8_9BACI</name>
<dbReference type="Proteomes" id="UP000287910">
    <property type="component" value="Unassembled WGS sequence"/>
</dbReference>
<comment type="caution">
    <text evidence="3">The sequence shown here is derived from an EMBL/GenBank/DDBJ whole genome shotgun (WGS) entry which is preliminary data.</text>
</comment>
<dbReference type="PRINTS" id="PR00368">
    <property type="entry name" value="FADPNR"/>
</dbReference>
<dbReference type="InterPro" id="IPR023753">
    <property type="entry name" value="FAD/NAD-binding_dom"/>
</dbReference>
<dbReference type="PRINTS" id="PR00469">
    <property type="entry name" value="PNDRDTASEII"/>
</dbReference>
<protein>
    <submittedName>
        <fullName evidence="3">FAD-binding protein</fullName>
    </submittedName>
</protein>
<evidence type="ECO:0000313" key="4">
    <source>
        <dbReference type="Proteomes" id="UP000287910"/>
    </source>
</evidence>
<dbReference type="RefSeq" id="WP_126660785.1">
    <property type="nucleotide sequence ID" value="NZ_RYYR01000046.1"/>
</dbReference>
<dbReference type="InterPro" id="IPR036188">
    <property type="entry name" value="FAD/NAD-bd_sf"/>
</dbReference>
<proteinExistence type="predicted"/>